<dbReference type="AlphaFoldDB" id="A0AAQ3QDP6"/>
<keyword evidence="4" id="KW-0067">ATP-binding</keyword>
<protein>
    <submittedName>
        <fullName evidence="6">Protein PHOTOPERIOD-INDEPENDENT EARLY FLOWERING 1-like</fullName>
    </submittedName>
</protein>
<dbReference type="GO" id="GO:0042393">
    <property type="term" value="F:histone binding"/>
    <property type="evidence" value="ECO:0007669"/>
    <property type="project" value="TreeGrafter"/>
</dbReference>
<organism evidence="6 7">
    <name type="scientific">Canna indica</name>
    <name type="common">Indian-shot</name>
    <dbReference type="NCBI Taxonomy" id="4628"/>
    <lineage>
        <taxon>Eukaryota</taxon>
        <taxon>Viridiplantae</taxon>
        <taxon>Streptophyta</taxon>
        <taxon>Embryophyta</taxon>
        <taxon>Tracheophyta</taxon>
        <taxon>Spermatophyta</taxon>
        <taxon>Magnoliopsida</taxon>
        <taxon>Liliopsida</taxon>
        <taxon>Zingiberales</taxon>
        <taxon>Cannaceae</taxon>
        <taxon>Canna</taxon>
    </lineage>
</organism>
<dbReference type="GO" id="GO:0004386">
    <property type="term" value="F:helicase activity"/>
    <property type="evidence" value="ECO:0007669"/>
    <property type="project" value="UniProtKB-KW"/>
</dbReference>
<evidence type="ECO:0000256" key="4">
    <source>
        <dbReference type="ARBA" id="ARBA00022840"/>
    </source>
</evidence>
<dbReference type="Proteomes" id="UP001327560">
    <property type="component" value="Chromosome 5"/>
</dbReference>
<keyword evidence="3" id="KW-0378">Hydrolase</keyword>
<comment type="subcellular location">
    <subcellularLocation>
        <location evidence="1">Nucleus</location>
    </subcellularLocation>
</comment>
<evidence type="ECO:0000256" key="2">
    <source>
        <dbReference type="ARBA" id="ARBA00022741"/>
    </source>
</evidence>
<dbReference type="PANTHER" id="PTHR45685:SF1">
    <property type="entry name" value="HELICASE SRCAP"/>
    <property type="match status" value="1"/>
</dbReference>
<dbReference type="GO" id="GO:0000812">
    <property type="term" value="C:Swr1 complex"/>
    <property type="evidence" value="ECO:0007669"/>
    <property type="project" value="TreeGrafter"/>
</dbReference>
<evidence type="ECO:0000256" key="3">
    <source>
        <dbReference type="ARBA" id="ARBA00022806"/>
    </source>
</evidence>
<name>A0AAQ3QDP6_9LILI</name>
<accession>A0AAQ3QDP6</accession>
<reference evidence="6 7" key="1">
    <citation type="submission" date="2023-10" db="EMBL/GenBank/DDBJ databases">
        <title>Chromosome-scale genome assembly provides insights into flower coloration mechanisms of Canna indica.</title>
        <authorList>
            <person name="Li C."/>
        </authorList>
    </citation>
    <scope>NUCLEOTIDE SEQUENCE [LARGE SCALE GENOMIC DNA]</scope>
    <source>
        <tissue evidence="6">Flower</tissue>
    </source>
</reference>
<evidence type="ECO:0000313" key="6">
    <source>
        <dbReference type="EMBL" id="WOL07124.1"/>
    </source>
</evidence>
<sequence>MSPNCPGISHPEVVSSWSSSIFHECGSGNRSKSCQLRSYVMSSSNSLISPSRSVAPPTSTAARLPIPNSDLAAPPSICYRCSFELLDFESERKWKLAQAKRVAIRASKSIVDYAKRGERKEEEQRLRKVATNISKDVKEFWMKIEKLVFYKYQLELEERKKKALDDQLDFLLGQTESLLLLLATAWLNGTLYSPLSILKTTKGKCMQRLVYLSYDLAKQVNIILENAQIAGEVMTMY</sequence>
<dbReference type="EMBL" id="CP136894">
    <property type="protein sequence ID" value="WOL07124.1"/>
    <property type="molecule type" value="Genomic_DNA"/>
</dbReference>
<dbReference type="PANTHER" id="PTHR45685">
    <property type="entry name" value="HELICASE SRCAP-RELATED"/>
    <property type="match status" value="1"/>
</dbReference>
<dbReference type="InterPro" id="IPR050520">
    <property type="entry name" value="INO80/SWR1_helicase"/>
</dbReference>
<dbReference type="GO" id="GO:0005524">
    <property type="term" value="F:ATP binding"/>
    <property type="evidence" value="ECO:0007669"/>
    <property type="project" value="UniProtKB-KW"/>
</dbReference>
<evidence type="ECO:0000256" key="1">
    <source>
        <dbReference type="ARBA" id="ARBA00004123"/>
    </source>
</evidence>
<gene>
    <name evidence="6" type="ORF">Cni_G15861</name>
</gene>
<keyword evidence="2" id="KW-0547">Nucleotide-binding</keyword>
<evidence type="ECO:0000313" key="7">
    <source>
        <dbReference type="Proteomes" id="UP001327560"/>
    </source>
</evidence>
<dbReference type="GO" id="GO:0006338">
    <property type="term" value="P:chromatin remodeling"/>
    <property type="evidence" value="ECO:0007669"/>
    <property type="project" value="TreeGrafter"/>
</dbReference>
<proteinExistence type="predicted"/>
<keyword evidence="7" id="KW-1185">Reference proteome</keyword>
<keyword evidence="3" id="KW-0347">Helicase</keyword>
<feature type="region of interest" description="Disordered" evidence="5">
    <location>
        <begin position="46"/>
        <end position="66"/>
    </location>
</feature>
<evidence type="ECO:0000256" key="5">
    <source>
        <dbReference type="SAM" id="MobiDB-lite"/>
    </source>
</evidence>
<dbReference type="GO" id="GO:0003677">
    <property type="term" value="F:DNA binding"/>
    <property type="evidence" value="ECO:0007669"/>
    <property type="project" value="UniProtKB-KW"/>
</dbReference>
<dbReference type="GO" id="GO:0016887">
    <property type="term" value="F:ATP hydrolysis activity"/>
    <property type="evidence" value="ECO:0007669"/>
    <property type="project" value="TreeGrafter"/>
</dbReference>